<evidence type="ECO:0000313" key="1">
    <source>
        <dbReference type="EMBL" id="KAI6656839.1"/>
    </source>
</evidence>
<gene>
    <name evidence="1" type="ORF">LOD99_16142</name>
</gene>
<dbReference type="EMBL" id="JAKMXF010000133">
    <property type="protein sequence ID" value="KAI6656839.1"/>
    <property type="molecule type" value="Genomic_DNA"/>
</dbReference>
<proteinExistence type="predicted"/>
<evidence type="ECO:0000313" key="2">
    <source>
        <dbReference type="Proteomes" id="UP001165289"/>
    </source>
</evidence>
<dbReference type="AlphaFoldDB" id="A0AAV7K8I2"/>
<reference evidence="1 2" key="1">
    <citation type="journal article" date="2023" name="BMC Biol.">
        <title>The compact genome of the sponge Oopsacas minuta (Hexactinellida) is lacking key metazoan core genes.</title>
        <authorList>
            <person name="Santini S."/>
            <person name="Schenkelaars Q."/>
            <person name="Jourda C."/>
            <person name="Duchesne M."/>
            <person name="Belahbib H."/>
            <person name="Rocher C."/>
            <person name="Selva M."/>
            <person name="Riesgo A."/>
            <person name="Vervoort M."/>
            <person name="Leys S.P."/>
            <person name="Kodjabachian L."/>
            <person name="Le Bivic A."/>
            <person name="Borchiellini C."/>
            <person name="Claverie J.M."/>
            <person name="Renard E."/>
        </authorList>
    </citation>
    <scope>NUCLEOTIDE SEQUENCE [LARGE SCALE GENOMIC DNA]</scope>
    <source>
        <strain evidence="1">SPO-2</strain>
    </source>
</reference>
<organism evidence="1 2">
    <name type="scientific">Oopsacas minuta</name>
    <dbReference type="NCBI Taxonomy" id="111878"/>
    <lineage>
        <taxon>Eukaryota</taxon>
        <taxon>Metazoa</taxon>
        <taxon>Porifera</taxon>
        <taxon>Hexactinellida</taxon>
        <taxon>Hexasterophora</taxon>
        <taxon>Lyssacinosida</taxon>
        <taxon>Leucopsacidae</taxon>
        <taxon>Oopsacas</taxon>
    </lineage>
</organism>
<dbReference type="Proteomes" id="UP001165289">
    <property type="component" value="Unassembled WGS sequence"/>
</dbReference>
<comment type="caution">
    <text evidence="1">The sequence shown here is derived from an EMBL/GenBank/DDBJ whole genome shotgun (WGS) entry which is preliminary data.</text>
</comment>
<accession>A0AAV7K8I2</accession>
<protein>
    <submittedName>
        <fullName evidence="1">Uncharacterized protein</fullName>
    </submittedName>
</protein>
<sequence>MNTRVVREMKSVQPRLFDEYSGNETPPSEFEILEDGWSIKNYIKRKPIARRASANKPNRNTLRTASELFIWDTSLKLQENSRYATLPNSPDKPGPNFSHVFSALDYYQHVTPGPSKSSKFFATFPPKRTQKLSPINKPMVSIFSFYYCLICNYTIISKAQVAEN</sequence>
<keyword evidence="2" id="KW-1185">Reference proteome</keyword>
<name>A0AAV7K8I2_9METZ</name>